<gene>
    <name evidence="1" type="ORF">UFOVP49_67</name>
</gene>
<accession>A0A6J5KQP4</accession>
<organism evidence="1">
    <name type="scientific">uncultured Caudovirales phage</name>
    <dbReference type="NCBI Taxonomy" id="2100421"/>
    <lineage>
        <taxon>Viruses</taxon>
        <taxon>Duplodnaviria</taxon>
        <taxon>Heunggongvirae</taxon>
        <taxon>Uroviricota</taxon>
        <taxon>Caudoviricetes</taxon>
        <taxon>Peduoviridae</taxon>
        <taxon>Maltschvirus</taxon>
        <taxon>Maltschvirus maltsch</taxon>
    </lineage>
</organism>
<proteinExistence type="predicted"/>
<reference evidence="1" key="1">
    <citation type="submission" date="2020-04" db="EMBL/GenBank/DDBJ databases">
        <authorList>
            <person name="Chiriac C."/>
            <person name="Salcher M."/>
            <person name="Ghai R."/>
            <person name="Kavagutti S V."/>
        </authorList>
    </citation>
    <scope>NUCLEOTIDE SEQUENCE</scope>
</reference>
<evidence type="ECO:0008006" key="2">
    <source>
        <dbReference type="Google" id="ProtNLM"/>
    </source>
</evidence>
<sequence length="108" mass="11787">MSDVKNALVDARLELGLARDRLRAAIYNVKTLRENIKLDRSLTRTVREDQKKLRAEKAANTRLAAIEKIEAKLAALKAKAGSQKGLVQAAKKPGKVKVIVEGGKKKAA</sequence>
<dbReference type="EMBL" id="LR796178">
    <property type="protein sequence ID" value="CAB4124221.1"/>
    <property type="molecule type" value="Genomic_DNA"/>
</dbReference>
<evidence type="ECO:0000313" key="1">
    <source>
        <dbReference type="EMBL" id="CAB4124221.1"/>
    </source>
</evidence>
<protein>
    <recommendedName>
        <fullName evidence="2">50S ribosomal protein L29</fullName>
    </recommendedName>
</protein>
<name>A0A6J5KQP4_9CAUD</name>